<dbReference type="GO" id="GO:0008810">
    <property type="term" value="F:cellulase activity"/>
    <property type="evidence" value="ECO:0007669"/>
    <property type="project" value="InterPro"/>
</dbReference>
<evidence type="ECO:0000256" key="3">
    <source>
        <dbReference type="SAM" id="SignalP"/>
    </source>
</evidence>
<dbReference type="PANTHER" id="PTHR34002:SF11">
    <property type="entry name" value="CONCANAVALIN A-LIKE LECTIN_GLUCANASE"/>
    <property type="match status" value="1"/>
</dbReference>
<evidence type="ECO:0000256" key="2">
    <source>
        <dbReference type="RuleBase" id="RU361163"/>
    </source>
</evidence>
<dbReference type="InterPro" id="IPR013319">
    <property type="entry name" value="GH11/12"/>
</dbReference>
<dbReference type="PANTHER" id="PTHR34002">
    <property type="entry name" value="BLR1656 PROTEIN"/>
    <property type="match status" value="1"/>
</dbReference>
<keyword evidence="2" id="KW-0119">Carbohydrate metabolism</keyword>
<comment type="similarity">
    <text evidence="1 2">Belongs to the glycosyl hydrolase 12 (cellulase H) family.</text>
</comment>
<comment type="caution">
    <text evidence="4">The sequence shown here is derived from an EMBL/GenBank/DDBJ whole genome shotgun (WGS) entry which is preliminary data.</text>
</comment>
<evidence type="ECO:0000313" key="4">
    <source>
        <dbReference type="EMBL" id="KAF2023998.1"/>
    </source>
</evidence>
<feature type="signal peptide" evidence="3">
    <location>
        <begin position="1"/>
        <end position="19"/>
    </location>
</feature>
<dbReference type="GO" id="GO:0000272">
    <property type="term" value="P:polysaccharide catabolic process"/>
    <property type="evidence" value="ECO:0007669"/>
    <property type="project" value="UniProtKB-KW"/>
</dbReference>
<evidence type="ECO:0000256" key="1">
    <source>
        <dbReference type="ARBA" id="ARBA00005519"/>
    </source>
</evidence>
<keyword evidence="2" id="KW-0624">Polysaccharide degradation</keyword>
<dbReference type="Gene3D" id="2.60.120.180">
    <property type="match status" value="1"/>
</dbReference>
<accession>A0A9P4GW26</accession>
<keyword evidence="3" id="KW-0732">Signal</keyword>
<reference evidence="4" key="1">
    <citation type="journal article" date="2020" name="Stud. Mycol.">
        <title>101 Dothideomycetes genomes: a test case for predicting lifestyles and emergence of pathogens.</title>
        <authorList>
            <person name="Haridas S."/>
            <person name="Albert R."/>
            <person name="Binder M."/>
            <person name="Bloem J."/>
            <person name="Labutti K."/>
            <person name="Salamov A."/>
            <person name="Andreopoulos B."/>
            <person name="Baker S."/>
            <person name="Barry K."/>
            <person name="Bills G."/>
            <person name="Bluhm B."/>
            <person name="Cannon C."/>
            <person name="Castanera R."/>
            <person name="Culley D."/>
            <person name="Daum C."/>
            <person name="Ezra D."/>
            <person name="Gonzalez J."/>
            <person name="Henrissat B."/>
            <person name="Kuo A."/>
            <person name="Liang C."/>
            <person name="Lipzen A."/>
            <person name="Lutzoni F."/>
            <person name="Magnuson J."/>
            <person name="Mondo S."/>
            <person name="Nolan M."/>
            <person name="Ohm R."/>
            <person name="Pangilinan J."/>
            <person name="Park H.-J."/>
            <person name="Ramirez L."/>
            <person name="Alfaro M."/>
            <person name="Sun H."/>
            <person name="Tritt A."/>
            <person name="Yoshinaga Y."/>
            <person name="Zwiers L.-H."/>
            <person name="Turgeon B."/>
            <person name="Goodwin S."/>
            <person name="Spatafora J."/>
            <person name="Crous P."/>
            <person name="Grigoriev I."/>
        </authorList>
    </citation>
    <scope>NUCLEOTIDE SEQUENCE</scope>
    <source>
        <strain evidence="4">CBS 110217</strain>
    </source>
</reference>
<keyword evidence="2" id="KW-0326">Glycosidase</keyword>
<dbReference type="Pfam" id="PF01670">
    <property type="entry name" value="Glyco_hydro_12"/>
    <property type="match status" value="1"/>
</dbReference>
<dbReference type="AlphaFoldDB" id="A0A9P4GW26"/>
<dbReference type="InterPro" id="IPR013320">
    <property type="entry name" value="ConA-like_dom_sf"/>
</dbReference>
<sequence length="301" mass="32550">MDRLRWLAIISLLAVNLHALPDTSLCGQYENVTDASKAYTFSTNVWGLDRSGSSCVGIIDNATVLSSTWSWSANETLVHAYPNINLNAVQRDPIQLSNLSAIDVKVSWSMRPALSTSKADIDSSGLAVTDAKTNVAVDVFFDTELEKAVNTTAPSFEVMVWIGKFGSILPIGANATTDVNTLPKQKIDGRTFHLYQGPNDNGQYVFSWVADKNITDFDADISPLIHYLWRNGMVLASNYVGVVQLGTEQKHATSNVTFSMDAFALSATRGTPKAAAGYSLRQSPPLGLVLTLVVAVLVVMS</sequence>
<organism evidence="4 5">
    <name type="scientific">Setomelanomma holmii</name>
    <dbReference type="NCBI Taxonomy" id="210430"/>
    <lineage>
        <taxon>Eukaryota</taxon>
        <taxon>Fungi</taxon>
        <taxon>Dikarya</taxon>
        <taxon>Ascomycota</taxon>
        <taxon>Pezizomycotina</taxon>
        <taxon>Dothideomycetes</taxon>
        <taxon>Pleosporomycetidae</taxon>
        <taxon>Pleosporales</taxon>
        <taxon>Pleosporineae</taxon>
        <taxon>Phaeosphaeriaceae</taxon>
        <taxon>Setomelanomma</taxon>
    </lineage>
</organism>
<keyword evidence="5" id="KW-1185">Reference proteome</keyword>
<dbReference type="InterPro" id="IPR002594">
    <property type="entry name" value="GH12"/>
</dbReference>
<dbReference type="SUPFAM" id="SSF49899">
    <property type="entry name" value="Concanavalin A-like lectins/glucanases"/>
    <property type="match status" value="1"/>
</dbReference>
<protein>
    <submittedName>
        <fullName evidence="4">Concanavalin A-like lectin/glucanase</fullName>
    </submittedName>
</protein>
<evidence type="ECO:0000313" key="5">
    <source>
        <dbReference type="Proteomes" id="UP000799777"/>
    </source>
</evidence>
<gene>
    <name evidence="4" type="ORF">EK21DRAFT_94467</name>
</gene>
<dbReference type="OrthoDB" id="89349at2759"/>
<keyword evidence="2" id="KW-0378">Hydrolase</keyword>
<dbReference type="EMBL" id="ML978314">
    <property type="protein sequence ID" value="KAF2023998.1"/>
    <property type="molecule type" value="Genomic_DNA"/>
</dbReference>
<feature type="chain" id="PRO_5040162294" evidence="3">
    <location>
        <begin position="20"/>
        <end position="301"/>
    </location>
</feature>
<name>A0A9P4GW26_9PLEO</name>
<dbReference type="Proteomes" id="UP000799777">
    <property type="component" value="Unassembled WGS sequence"/>
</dbReference>
<proteinExistence type="inferred from homology"/>